<dbReference type="SUPFAM" id="SSF48695">
    <property type="entry name" value="Multiheme cytochromes"/>
    <property type="match status" value="1"/>
</dbReference>
<dbReference type="STRING" id="765420.OSCT_2154"/>
<dbReference type="AlphaFoldDB" id="E1IFQ3"/>
<gene>
    <name evidence="1" type="ORF">OSCT_2154</name>
</gene>
<dbReference type="eggNOG" id="COG1246">
    <property type="taxonomic scope" value="Bacteria"/>
</dbReference>
<organism evidence="1 2">
    <name type="scientific">Oscillochloris trichoides DG-6</name>
    <dbReference type="NCBI Taxonomy" id="765420"/>
    <lineage>
        <taxon>Bacteria</taxon>
        <taxon>Bacillati</taxon>
        <taxon>Chloroflexota</taxon>
        <taxon>Chloroflexia</taxon>
        <taxon>Chloroflexales</taxon>
        <taxon>Chloroflexineae</taxon>
        <taxon>Oscillochloridaceae</taxon>
        <taxon>Oscillochloris</taxon>
    </lineage>
</organism>
<reference evidence="1 2" key="1">
    <citation type="journal article" date="2011" name="J. Bacteriol.">
        <title>Draft genome sequence of the anoxygenic filamentous phototrophic bacterium Oscillochloris trichoides subsp. DG-6.</title>
        <authorList>
            <person name="Kuznetsov B.B."/>
            <person name="Ivanovsky R.N."/>
            <person name="Keppen O.I."/>
            <person name="Sukhacheva M.V."/>
            <person name="Bumazhkin B.K."/>
            <person name="Patutina E.O."/>
            <person name="Beletsky A.V."/>
            <person name="Mardanov A.V."/>
            <person name="Baslerov R.V."/>
            <person name="Panteleeva A.N."/>
            <person name="Kolganova T.V."/>
            <person name="Ravin N.V."/>
            <person name="Skryabin K.G."/>
        </authorList>
    </citation>
    <scope>NUCLEOTIDE SEQUENCE [LARGE SCALE GENOMIC DNA]</scope>
    <source>
        <strain evidence="1 2">DG-6</strain>
    </source>
</reference>
<sequence>MGGPTQPVDEHICTTCTQDSVDYFNAGLYCSEALLKAFDQHYDLGLTPEFRKIATSFGAGIGAAQCCCGCLTGGVMVISLIAGRSTPEQSETPAFEAAAALHTAFKKEYRSACCRVLTKDLEWGSPEHYAQCQRFVGGMASMVQTILREQLGVEPTHVCAE</sequence>
<dbReference type="Pfam" id="PF09719">
    <property type="entry name" value="C_GCAxxG_C_C"/>
    <property type="match status" value="1"/>
</dbReference>
<evidence type="ECO:0000313" key="2">
    <source>
        <dbReference type="Proteomes" id="UP000054010"/>
    </source>
</evidence>
<dbReference type="HOGENOM" id="CLU_091283_0_1_0"/>
<keyword evidence="2" id="KW-1185">Reference proteome</keyword>
<name>E1IFQ3_9CHLR</name>
<dbReference type="EMBL" id="ADVR01000094">
    <property type="protein sequence ID" value="EFO79944.1"/>
    <property type="molecule type" value="Genomic_DNA"/>
</dbReference>
<proteinExistence type="predicted"/>
<dbReference type="InterPro" id="IPR036280">
    <property type="entry name" value="Multihaem_cyt_sf"/>
</dbReference>
<comment type="caution">
    <text evidence="1">The sequence shown here is derived from an EMBL/GenBank/DDBJ whole genome shotgun (WGS) entry which is preliminary data.</text>
</comment>
<dbReference type="NCBIfam" id="TIGR01909">
    <property type="entry name" value="C_GCAxxG_C_C"/>
    <property type="match status" value="1"/>
</dbReference>
<evidence type="ECO:0000313" key="1">
    <source>
        <dbReference type="EMBL" id="EFO79944.1"/>
    </source>
</evidence>
<protein>
    <submittedName>
        <fullName evidence="1">C_GCAxxG_C_C family protein</fullName>
    </submittedName>
</protein>
<dbReference type="OrthoDB" id="9791535at2"/>
<dbReference type="Proteomes" id="UP000054010">
    <property type="component" value="Unassembled WGS sequence"/>
</dbReference>
<dbReference type="InterPro" id="IPR010181">
    <property type="entry name" value="CGCAxxGCC_motif"/>
</dbReference>
<accession>E1IFQ3</accession>